<evidence type="ECO:0000256" key="6">
    <source>
        <dbReference type="SAM" id="Phobius"/>
    </source>
</evidence>
<keyword evidence="2" id="KW-0547">Nucleotide-binding</keyword>
<proteinExistence type="predicted"/>
<feature type="transmembrane region" description="Helical" evidence="6">
    <location>
        <begin position="71"/>
        <end position="93"/>
    </location>
</feature>
<evidence type="ECO:0000313" key="7">
    <source>
        <dbReference type="EMBL" id="ERN15279.1"/>
    </source>
</evidence>
<keyword evidence="5 6" id="KW-0472">Membrane</keyword>
<organism evidence="7 8">
    <name type="scientific">Amborella trichopoda</name>
    <dbReference type="NCBI Taxonomy" id="13333"/>
    <lineage>
        <taxon>Eukaryota</taxon>
        <taxon>Viridiplantae</taxon>
        <taxon>Streptophyta</taxon>
        <taxon>Embryophyta</taxon>
        <taxon>Tracheophyta</taxon>
        <taxon>Spermatophyta</taxon>
        <taxon>Magnoliopsida</taxon>
        <taxon>Amborellales</taxon>
        <taxon>Amborellaceae</taxon>
        <taxon>Amborella</taxon>
    </lineage>
</organism>
<name>U5CYM7_AMBTC</name>
<dbReference type="GO" id="GO:0016020">
    <property type="term" value="C:membrane"/>
    <property type="evidence" value="ECO:0007669"/>
    <property type="project" value="InterPro"/>
</dbReference>
<keyword evidence="1 6" id="KW-0812">Transmembrane</keyword>
<reference evidence="8" key="1">
    <citation type="journal article" date="2013" name="Science">
        <title>The Amborella genome and the evolution of flowering plants.</title>
        <authorList>
            <consortium name="Amborella Genome Project"/>
        </authorList>
    </citation>
    <scope>NUCLEOTIDE SEQUENCE [LARGE SCALE GENOMIC DNA]</scope>
</reference>
<accession>U5CYM7</accession>
<dbReference type="EMBL" id="KI392510">
    <property type="protein sequence ID" value="ERN15279.1"/>
    <property type="molecule type" value="Genomic_DNA"/>
</dbReference>
<gene>
    <name evidence="7" type="ORF">AMTR_s00056p00226270</name>
</gene>
<sequence>MKRYHLSSARELVRLNGTTKAPVVNYAAETSLGVVTIRAFSVMERFIHQNLNLIDTDARVFSYTNAAMEWLLLRVELLQIVIVFTATMLLVSLPKGSITPGMLFNM</sequence>
<evidence type="ECO:0000256" key="4">
    <source>
        <dbReference type="ARBA" id="ARBA00022989"/>
    </source>
</evidence>
<dbReference type="SUPFAM" id="SSF90123">
    <property type="entry name" value="ABC transporter transmembrane region"/>
    <property type="match status" value="1"/>
</dbReference>
<evidence type="ECO:0000256" key="1">
    <source>
        <dbReference type="ARBA" id="ARBA00022692"/>
    </source>
</evidence>
<dbReference type="Gramene" id="ERN15279">
    <property type="protein sequence ID" value="ERN15279"/>
    <property type="gene ID" value="AMTR_s00056p00226270"/>
</dbReference>
<dbReference type="InterPro" id="IPR050173">
    <property type="entry name" value="ABC_transporter_C-like"/>
</dbReference>
<evidence type="ECO:0000313" key="8">
    <source>
        <dbReference type="Proteomes" id="UP000017836"/>
    </source>
</evidence>
<evidence type="ECO:0000256" key="2">
    <source>
        <dbReference type="ARBA" id="ARBA00022741"/>
    </source>
</evidence>
<evidence type="ECO:0000256" key="3">
    <source>
        <dbReference type="ARBA" id="ARBA00022840"/>
    </source>
</evidence>
<evidence type="ECO:0008006" key="9">
    <source>
        <dbReference type="Google" id="ProtNLM"/>
    </source>
</evidence>
<dbReference type="PANTHER" id="PTHR24223">
    <property type="entry name" value="ATP-BINDING CASSETTE SUB-FAMILY C"/>
    <property type="match status" value="1"/>
</dbReference>
<keyword evidence="4 6" id="KW-1133">Transmembrane helix</keyword>
<dbReference type="HOGENOM" id="CLU_2226779_0_0_1"/>
<dbReference type="Gene3D" id="1.20.1560.10">
    <property type="entry name" value="ABC transporter type 1, transmembrane domain"/>
    <property type="match status" value="1"/>
</dbReference>
<keyword evidence="3" id="KW-0067">ATP-binding</keyword>
<evidence type="ECO:0000256" key="5">
    <source>
        <dbReference type="ARBA" id="ARBA00023136"/>
    </source>
</evidence>
<dbReference type="InterPro" id="IPR036640">
    <property type="entry name" value="ABC1_TM_sf"/>
</dbReference>
<dbReference type="PANTHER" id="PTHR24223:SF108">
    <property type="entry name" value="ABC TRANSPORTER C FAMILY MEMBER 8"/>
    <property type="match status" value="1"/>
</dbReference>
<keyword evidence="8" id="KW-1185">Reference proteome</keyword>
<protein>
    <recommendedName>
        <fullName evidence="9">ABC transmembrane type-1 domain-containing protein</fullName>
    </recommendedName>
</protein>
<dbReference type="Proteomes" id="UP000017836">
    <property type="component" value="Unassembled WGS sequence"/>
</dbReference>
<dbReference type="AlphaFoldDB" id="U5CYM7"/>
<dbReference type="eggNOG" id="KOG0054">
    <property type="taxonomic scope" value="Eukaryota"/>
</dbReference>
<dbReference type="GO" id="GO:0005524">
    <property type="term" value="F:ATP binding"/>
    <property type="evidence" value="ECO:0007669"/>
    <property type="project" value="UniProtKB-KW"/>
</dbReference>